<evidence type="ECO:0000256" key="3">
    <source>
        <dbReference type="ARBA" id="ARBA00023163"/>
    </source>
</evidence>
<dbReference type="PRINTS" id="PR00778">
    <property type="entry name" value="HTHARSR"/>
</dbReference>
<dbReference type="EMBL" id="CP031229">
    <property type="protein sequence ID" value="AXH95637.1"/>
    <property type="molecule type" value="Genomic_DNA"/>
</dbReference>
<accession>A0A345NKS9</accession>
<dbReference type="PANTHER" id="PTHR43132">
    <property type="entry name" value="ARSENICAL RESISTANCE OPERON REPRESSOR ARSR-RELATED"/>
    <property type="match status" value="1"/>
</dbReference>
<dbReference type="GO" id="GO:0003700">
    <property type="term" value="F:DNA-binding transcription factor activity"/>
    <property type="evidence" value="ECO:0007669"/>
    <property type="project" value="InterPro"/>
</dbReference>
<dbReference type="InterPro" id="IPR036390">
    <property type="entry name" value="WH_DNA-bd_sf"/>
</dbReference>
<keyword evidence="6" id="KW-1185">Reference proteome</keyword>
<dbReference type="Pfam" id="PF12840">
    <property type="entry name" value="HTH_20"/>
    <property type="match status" value="1"/>
</dbReference>
<reference evidence="5 6" key="1">
    <citation type="submission" date="2018-07" db="EMBL/GenBank/DDBJ databases">
        <title>Complete genome sequencing of Ornithinimicrobium sp. AMA3305.</title>
        <authorList>
            <person name="Bae J.-W."/>
        </authorList>
    </citation>
    <scope>NUCLEOTIDE SEQUENCE [LARGE SCALE GENOMIC DNA]</scope>
    <source>
        <strain evidence="5 6">AMA3305</strain>
    </source>
</reference>
<dbReference type="CDD" id="cd00090">
    <property type="entry name" value="HTH_ARSR"/>
    <property type="match status" value="1"/>
</dbReference>
<dbReference type="GO" id="GO:0003677">
    <property type="term" value="F:DNA binding"/>
    <property type="evidence" value="ECO:0007669"/>
    <property type="project" value="UniProtKB-KW"/>
</dbReference>
<feature type="domain" description="HTH arsR-type" evidence="4">
    <location>
        <begin position="6"/>
        <end position="102"/>
    </location>
</feature>
<evidence type="ECO:0000256" key="1">
    <source>
        <dbReference type="ARBA" id="ARBA00023015"/>
    </source>
</evidence>
<dbReference type="Proteomes" id="UP000253790">
    <property type="component" value="Chromosome"/>
</dbReference>
<dbReference type="PANTHER" id="PTHR43132:SF2">
    <property type="entry name" value="ARSENICAL RESISTANCE OPERON REPRESSOR ARSR-RELATED"/>
    <property type="match status" value="1"/>
</dbReference>
<keyword evidence="3" id="KW-0804">Transcription</keyword>
<dbReference type="OrthoDB" id="194599at2"/>
<keyword evidence="2" id="KW-0238">DNA-binding</keyword>
<gene>
    <name evidence="5" type="ORF">DV701_05445</name>
</gene>
<evidence type="ECO:0000313" key="5">
    <source>
        <dbReference type="EMBL" id="AXH95637.1"/>
    </source>
</evidence>
<dbReference type="InterPro" id="IPR051011">
    <property type="entry name" value="Metal_resp_trans_reg"/>
</dbReference>
<dbReference type="Gene3D" id="1.10.10.10">
    <property type="entry name" value="Winged helix-like DNA-binding domain superfamily/Winged helix DNA-binding domain"/>
    <property type="match status" value="1"/>
</dbReference>
<dbReference type="InterPro" id="IPR036388">
    <property type="entry name" value="WH-like_DNA-bd_sf"/>
</dbReference>
<evidence type="ECO:0000256" key="2">
    <source>
        <dbReference type="ARBA" id="ARBA00023125"/>
    </source>
</evidence>
<sequence>MTYSSPDAPLYEIKADLFKALAHPVRVHILELLVDADGPCPVSDLLDTLGIEASLLSQHLGVLRRHHVVVSRRVGNTVTYEVAQPRVADLLGVARSFVVDRLATQQDQLASAVAAEGGR</sequence>
<name>A0A345NKS9_9MICO</name>
<organism evidence="5 6">
    <name type="scientific">Ornithinimicrobium avium</name>
    <dbReference type="NCBI Taxonomy" id="2283195"/>
    <lineage>
        <taxon>Bacteria</taxon>
        <taxon>Bacillati</taxon>
        <taxon>Actinomycetota</taxon>
        <taxon>Actinomycetes</taxon>
        <taxon>Micrococcales</taxon>
        <taxon>Ornithinimicrobiaceae</taxon>
        <taxon>Ornithinimicrobium</taxon>
    </lineage>
</organism>
<evidence type="ECO:0000313" key="6">
    <source>
        <dbReference type="Proteomes" id="UP000253790"/>
    </source>
</evidence>
<dbReference type="InterPro" id="IPR001845">
    <property type="entry name" value="HTH_ArsR_DNA-bd_dom"/>
</dbReference>
<dbReference type="KEGG" id="orn:DV701_05445"/>
<protein>
    <submittedName>
        <fullName evidence="5">ArsR family transcriptional regulator</fullName>
    </submittedName>
</protein>
<dbReference type="AlphaFoldDB" id="A0A345NKS9"/>
<keyword evidence="1" id="KW-0805">Transcription regulation</keyword>
<proteinExistence type="predicted"/>
<dbReference type="PROSITE" id="PS50987">
    <property type="entry name" value="HTH_ARSR_2"/>
    <property type="match status" value="1"/>
</dbReference>
<evidence type="ECO:0000259" key="4">
    <source>
        <dbReference type="PROSITE" id="PS50987"/>
    </source>
</evidence>
<dbReference type="InterPro" id="IPR011991">
    <property type="entry name" value="ArsR-like_HTH"/>
</dbReference>
<dbReference type="RefSeq" id="WP_114927402.1">
    <property type="nucleotide sequence ID" value="NZ_CP031229.1"/>
</dbReference>
<dbReference type="NCBIfam" id="NF033788">
    <property type="entry name" value="HTH_metalloreg"/>
    <property type="match status" value="1"/>
</dbReference>
<dbReference type="SMART" id="SM00418">
    <property type="entry name" value="HTH_ARSR"/>
    <property type="match status" value="1"/>
</dbReference>
<dbReference type="SUPFAM" id="SSF46785">
    <property type="entry name" value="Winged helix' DNA-binding domain"/>
    <property type="match status" value="1"/>
</dbReference>